<keyword evidence="1" id="KW-0328">Glycosyltransferase</keyword>
<organism evidence="4 5">
    <name type="scientific">Cohnella abietis</name>
    <dbReference type="NCBI Taxonomy" id="2507935"/>
    <lineage>
        <taxon>Bacteria</taxon>
        <taxon>Bacillati</taxon>
        <taxon>Bacillota</taxon>
        <taxon>Bacilli</taxon>
        <taxon>Bacillales</taxon>
        <taxon>Paenibacillaceae</taxon>
        <taxon>Cohnella</taxon>
    </lineage>
</organism>
<dbReference type="AlphaFoldDB" id="A0A3T1D1J6"/>
<dbReference type="GO" id="GO:0016757">
    <property type="term" value="F:glycosyltransferase activity"/>
    <property type="evidence" value="ECO:0007669"/>
    <property type="project" value="UniProtKB-KW"/>
</dbReference>
<protein>
    <submittedName>
        <fullName evidence="4">Glycosylase</fullName>
    </submittedName>
</protein>
<evidence type="ECO:0000256" key="1">
    <source>
        <dbReference type="ARBA" id="ARBA00022676"/>
    </source>
</evidence>
<evidence type="ECO:0000313" key="5">
    <source>
        <dbReference type="Proteomes" id="UP000289856"/>
    </source>
</evidence>
<evidence type="ECO:0000256" key="3">
    <source>
        <dbReference type="ARBA" id="ARBA00024356"/>
    </source>
</evidence>
<dbReference type="PANTHER" id="PTHR34106:SF1">
    <property type="entry name" value="1,4-BETA-MANNOSYL-N-ACETYLGLUCOSAMINE PHOSPHORYLASE"/>
    <property type="match status" value="1"/>
</dbReference>
<comment type="similarity">
    <text evidence="3">Belongs to the glycosyl hydrolase 130 family.</text>
</comment>
<name>A0A3T1D1J6_9BACL</name>
<dbReference type="InterPro" id="IPR007184">
    <property type="entry name" value="Mannoside_phosphorylase"/>
</dbReference>
<evidence type="ECO:0000313" key="4">
    <source>
        <dbReference type="EMBL" id="BBI31966.1"/>
    </source>
</evidence>
<dbReference type="PANTHER" id="PTHR34106">
    <property type="entry name" value="GLYCOSIDASE"/>
    <property type="match status" value="1"/>
</dbReference>
<keyword evidence="2" id="KW-0808">Transferase</keyword>
<dbReference type="Gene3D" id="2.115.10.20">
    <property type="entry name" value="Glycosyl hydrolase domain, family 43"/>
    <property type="match status" value="1"/>
</dbReference>
<accession>A0A3T1D1J6</accession>
<dbReference type="Proteomes" id="UP000289856">
    <property type="component" value="Chromosome"/>
</dbReference>
<dbReference type="SUPFAM" id="SSF75005">
    <property type="entry name" value="Arabinanase/levansucrase/invertase"/>
    <property type="match status" value="1"/>
</dbReference>
<dbReference type="KEGG" id="cohn:KCTCHS21_13650"/>
<dbReference type="CDD" id="cd08993">
    <property type="entry name" value="GH130"/>
    <property type="match status" value="1"/>
</dbReference>
<keyword evidence="5" id="KW-1185">Reference proteome</keyword>
<dbReference type="Pfam" id="PF04041">
    <property type="entry name" value="Glyco_hydro_130"/>
    <property type="match status" value="1"/>
</dbReference>
<gene>
    <name evidence="4" type="ORF">KCTCHS21_13650</name>
</gene>
<dbReference type="InterPro" id="IPR023296">
    <property type="entry name" value="Glyco_hydro_beta-prop_sf"/>
</dbReference>
<evidence type="ECO:0000256" key="2">
    <source>
        <dbReference type="ARBA" id="ARBA00022679"/>
    </source>
</evidence>
<reference evidence="4 5" key="1">
    <citation type="submission" date="2019-01" db="EMBL/GenBank/DDBJ databases">
        <title>Complete genome sequence of Cohnella hallensis HS21 isolated from Korean fir (Abies koreana) rhizospheric soil.</title>
        <authorList>
            <person name="Jiang L."/>
            <person name="Kang S.W."/>
            <person name="Kim S."/>
            <person name="Jung J."/>
            <person name="Kim C.Y."/>
            <person name="Kim D.H."/>
            <person name="Kim S.W."/>
            <person name="Lee J."/>
        </authorList>
    </citation>
    <scope>NUCLEOTIDE SEQUENCE [LARGE SCALE GENOMIC DNA]</scope>
    <source>
        <strain evidence="4 5">HS21</strain>
    </source>
</reference>
<proteinExistence type="inferred from homology"/>
<sequence>MKPRILTKYANNPIMSPAQMPIDVLYTFNPGAIKYKGEYILMMDVTTLDDIHRIWISRSKDGYQFVPDPEPVKWPAPDPAHPETCTYDPRITQISENEYIILYASDLSQNDVRIGILRTSDFVNFERITTGSELGNRNGALFPEKVDNLYIRFDRPFGNELNPSYIWVSYSPDLVFWGKSKPLTYQGNPFRDGYKMGAGAVPIKTEQGWLEIYHTVSQTCNGFIYRLKACLLDLDDPSRVIGFTRDFLLWPEHDYEMKGRVSNVVFTCNAILEDDGMVKIYYGAADTNIGLAEGNLQEIIQACV</sequence>
<dbReference type="PIRSF" id="PIRSF016202">
    <property type="entry name" value="PH1107"/>
    <property type="match status" value="1"/>
</dbReference>
<dbReference type="RefSeq" id="WP_157993970.1">
    <property type="nucleotide sequence ID" value="NZ_AP019400.1"/>
</dbReference>
<dbReference type="EMBL" id="AP019400">
    <property type="protein sequence ID" value="BBI31966.1"/>
    <property type="molecule type" value="Genomic_DNA"/>
</dbReference>
<dbReference type="OrthoDB" id="9759709at2"/>